<dbReference type="RefSeq" id="WP_123642012.1">
    <property type="nucleotide sequence ID" value="NZ_ML119084.1"/>
</dbReference>
<organism evidence="2 3">
    <name type="scientific">Histidinibacterium lentulum</name>
    <dbReference type="NCBI Taxonomy" id="2480588"/>
    <lineage>
        <taxon>Bacteria</taxon>
        <taxon>Pseudomonadati</taxon>
        <taxon>Pseudomonadota</taxon>
        <taxon>Alphaproteobacteria</taxon>
        <taxon>Rhodobacterales</taxon>
        <taxon>Paracoccaceae</taxon>
        <taxon>Histidinibacterium</taxon>
    </lineage>
</organism>
<dbReference type="Proteomes" id="UP000268016">
    <property type="component" value="Unassembled WGS sequence"/>
</dbReference>
<accession>A0A3N2R4S1</accession>
<sequence>MKTLGDARAHFWLVQGMAHRLGADLPGAFASGELGPGEWAGMITRCRGCSQPGACRDWLDRTETAEAAPSYCRNSDRLAELSGD</sequence>
<dbReference type="InterPro" id="IPR045601">
    <property type="entry name" value="DUF6455"/>
</dbReference>
<reference evidence="2 3" key="1">
    <citation type="submission" date="2018-10" db="EMBL/GenBank/DDBJ databases">
        <title>Histidinibacterium lentulum gen. nov., sp. nov., a marine bacterium from the culture broth of Picochlorum sp. 122.</title>
        <authorList>
            <person name="Wang G."/>
        </authorList>
    </citation>
    <scope>NUCLEOTIDE SEQUENCE [LARGE SCALE GENOMIC DNA]</scope>
    <source>
        <strain evidence="2 3">B17</strain>
    </source>
</reference>
<name>A0A3N2R4S1_9RHOB</name>
<dbReference type="EMBL" id="RDRB01000004">
    <property type="protein sequence ID" value="ROU02492.1"/>
    <property type="molecule type" value="Genomic_DNA"/>
</dbReference>
<evidence type="ECO:0000313" key="3">
    <source>
        <dbReference type="Proteomes" id="UP000268016"/>
    </source>
</evidence>
<gene>
    <name evidence="2" type="ORF">EAT49_09130</name>
</gene>
<dbReference type="Pfam" id="PF20056">
    <property type="entry name" value="DUF6455"/>
    <property type="match status" value="1"/>
</dbReference>
<evidence type="ECO:0000259" key="1">
    <source>
        <dbReference type="Pfam" id="PF20056"/>
    </source>
</evidence>
<dbReference type="OrthoDB" id="7689275at2"/>
<evidence type="ECO:0000313" key="2">
    <source>
        <dbReference type="EMBL" id="ROU02492.1"/>
    </source>
</evidence>
<feature type="domain" description="DUF6455" evidence="1">
    <location>
        <begin position="1"/>
        <end position="82"/>
    </location>
</feature>
<comment type="caution">
    <text evidence="2">The sequence shown here is derived from an EMBL/GenBank/DDBJ whole genome shotgun (WGS) entry which is preliminary data.</text>
</comment>
<proteinExistence type="predicted"/>
<dbReference type="AlphaFoldDB" id="A0A3N2R4S1"/>
<keyword evidence="3" id="KW-1185">Reference proteome</keyword>
<protein>
    <recommendedName>
        <fullName evidence="1">DUF6455 domain-containing protein</fullName>
    </recommendedName>
</protein>